<gene>
    <name evidence="9" type="ORF">HDA33_002475</name>
</gene>
<evidence type="ECO:0000256" key="5">
    <source>
        <dbReference type="ARBA" id="ARBA00022989"/>
    </source>
</evidence>
<evidence type="ECO:0000256" key="2">
    <source>
        <dbReference type="ARBA" id="ARBA00010792"/>
    </source>
</evidence>
<comment type="caution">
    <text evidence="9">The sequence shown here is derived from an EMBL/GenBank/DDBJ whole genome shotgun (WGS) entry which is preliminary data.</text>
</comment>
<feature type="transmembrane region" description="Helical" evidence="7">
    <location>
        <begin position="195"/>
        <end position="214"/>
    </location>
</feature>
<dbReference type="InterPro" id="IPR051311">
    <property type="entry name" value="DedA_domain"/>
</dbReference>
<evidence type="ECO:0000259" key="8">
    <source>
        <dbReference type="Pfam" id="PF09335"/>
    </source>
</evidence>
<evidence type="ECO:0000256" key="6">
    <source>
        <dbReference type="ARBA" id="ARBA00023136"/>
    </source>
</evidence>
<proteinExistence type="inferred from homology"/>
<dbReference type="AlphaFoldDB" id="A0A7W9JLZ9"/>
<comment type="subcellular location">
    <subcellularLocation>
        <location evidence="1">Cell membrane</location>
        <topology evidence="1">Multi-pass membrane protein</topology>
    </subcellularLocation>
</comment>
<evidence type="ECO:0000313" key="9">
    <source>
        <dbReference type="EMBL" id="MBB5849911.1"/>
    </source>
</evidence>
<dbReference type="InterPro" id="IPR032816">
    <property type="entry name" value="VTT_dom"/>
</dbReference>
<dbReference type="EMBL" id="JACHMW010000001">
    <property type="protein sequence ID" value="MBB5849911.1"/>
    <property type="molecule type" value="Genomic_DNA"/>
</dbReference>
<dbReference type="Pfam" id="PF09335">
    <property type="entry name" value="VTT_dom"/>
    <property type="match status" value="1"/>
</dbReference>
<dbReference type="RefSeq" id="WP_184173661.1">
    <property type="nucleotide sequence ID" value="NZ_BAABAG010000003.1"/>
</dbReference>
<evidence type="ECO:0000256" key="1">
    <source>
        <dbReference type="ARBA" id="ARBA00004651"/>
    </source>
</evidence>
<evidence type="ECO:0000256" key="4">
    <source>
        <dbReference type="ARBA" id="ARBA00022692"/>
    </source>
</evidence>
<organism evidence="9 10">
    <name type="scientific">Micrococcus endophyticus</name>
    <dbReference type="NCBI Taxonomy" id="455343"/>
    <lineage>
        <taxon>Bacteria</taxon>
        <taxon>Bacillati</taxon>
        <taxon>Actinomycetota</taxon>
        <taxon>Actinomycetes</taxon>
        <taxon>Micrococcales</taxon>
        <taxon>Micrococcaceae</taxon>
        <taxon>Micrococcus</taxon>
    </lineage>
</organism>
<feature type="transmembrane region" description="Helical" evidence="7">
    <location>
        <begin position="157"/>
        <end position="183"/>
    </location>
</feature>
<feature type="domain" description="VTT" evidence="8">
    <location>
        <begin position="65"/>
        <end position="180"/>
    </location>
</feature>
<dbReference type="PANTHER" id="PTHR42709:SF6">
    <property type="entry name" value="UNDECAPRENYL PHOSPHATE TRANSPORTER A"/>
    <property type="match status" value="1"/>
</dbReference>
<name>A0A7W9JLZ9_9MICC</name>
<comment type="similarity">
    <text evidence="2">Belongs to the DedA family.</text>
</comment>
<sequence length="251" mass="27445">MLAPVTPLTLAASTATADADYGWLGNVVVDIMEAVGPVGVGLAVFAENIFPPIPSELILPLAGFTAAGGAFSPLAAFLWATVGSVTGALALYGIGALLGRRRMYRIADRMPLVDVEDVAKTERWFARYGYWTVFLGRMVPVFRSLISIPAGIERMHLGMFTLFTTLGSLIWNAIFVYGGYALGERFHLVSDYADVFSNVVVVLILAFLVVWVVLRLRRNARRAKDPDWHQPTADEMAARVDAILESSDHRK</sequence>
<dbReference type="GO" id="GO:0005886">
    <property type="term" value="C:plasma membrane"/>
    <property type="evidence" value="ECO:0007669"/>
    <property type="project" value="UniProtKB-SubCell"/>
</dbReference>
<dbReference type="PANTHER" id="PTHR42709">
    <property type="entry name" value="ALKALINE PHOSPHATASE LIKE PROTEIN"/>
    <property type="match status" value="1"/>
</dbReference>
<dbReference type="Proteomes" id="UP000567246">
    <property type="component" value="Unassembled WGS sequence"/>
</dbReference>
<accession>A0A7W9JLZ9</accession>
<reference evidence="9 10" key="1">
    <citation type="submission" date="2020-08" db="EMBL/GenBank/DDBJ databases">
        <title>Sequencing the genomes of 1000 actinobacteria strains.</title>
        <authorList>
            <person name="Klenk H.-P."/>
        </authorList>
    </citation>
    <scope>NUCLEOTIDE SEQUENCE [LARGE SCALE GENOMIC DNA]</scope>
    <source>
        <strain evidence="9 10">DSM 17945</strain>
    </source>
</reference>
<keyword evidence="3" id="KW-1003">Cell membrane</keyword>
<evidence type="ECO:0000256" key="7">
    <source>
        <dbReference type="SAM" id="Phobius"/>
    </source>
</evidence>
<feature type="transmembrane region" description="Helical" evidence="7">
    <location>
        <begin position="77"/>
        <end position="99"/>
    </location>
</feature>
<keyword evidence="10" id="KW-1185">Reference proteome</keyword>
<evidence type="ECO:0000256" key="3">
    <source>
        <dbReference type="ARBA" id="ARBA00022475"/>
    </source>
</evidence>
<keyword evidence="6 7" id="KW-0472">Membrane</keyword>
<protein>
    <submittedName>
        <fullName evidence="9">Membrane protein DedA with SNARE-associated domain</fullName>
    </submittedName>
</protein>
<keyword evidence="4 7" id="KW-0812">Transmembrane</keyword>
<keyword evidence="5 7" id="KW-1133">Transmembrane helix</keyword>
<evidence type="ECO:0000313" key="10">
    <source>
        <dbReference type="Proteomes" id="UP000567246"/>
    </source>
</evidence>